<name>A0A371FR22_MUCPR</name>
<feature type="compositionally biased region" description="Polar residues" evidence="1">
    <location>
        <begin position="174"/>
        <end position="190"/>
    </location>
</feature>
<dbReference type="AlphaFoldDB" id="A0A371FR22"/>
<dbReference type="OrthoDB" id="1740536at2759"/>
<reference evidence="2" key="1">
    <citation type="submission" date="2018-05" db="EMBL/GenBank/DDBJ databases">
        <title>Draft genome of Mucuna pruriens seed.</title>
        <authorList>
            <person name="Nnadi N.E."/>
            <person name="Vos R."/>
            <person name="Hasami M.H."/>
            <person name="Devisetty U.K."/>
            <person name="Aguiy J.C."/>
        </authorList>
    </citation>
    <scope>NUCLEOTIDE SEQUENCE [LARGE SCALE GENOMIC DNA]</scope>
    <source>
        <strain evidence="2">JCA_2017</strain>
    </source>
</reference>
<accession>A0A371FR22</accession>
<protein>
    <recommendedName>
        <fullName evidence="4">Retrotransposon gag domain-containing protein</fullName>
    </recommendedName>
</protein>
<evidence type="ECO:0000256" key="1">
    <source>
        <dbReference type="SAM" id="MobiDB-lite"/>
    </source>
</evidence>
<proteinExistence type="predicted"/>
<dbReference type="EMBL" id="QJKJ01008103">
    <property type="protein sequence ID" value="RDX80787.1"/>
    <property type="molecule type" value="Genomic_DNA"/>
</dbReference>
<organism evidence="2 3">
    <name type="scientific">Mucuna pruriens</name>
    <name type="common">Velvet bean</name>
    <name type="synonym">Dolichos pruriens</name>
    <dbReference type="NCBI Taxonomy" id="157652"/>
    <lineage>
        <taxon>Eukaryota</taxon>
        <taxon>Viridiplantae</taxon>
        <taxon>Streptophyta</taxon>
        <taxon>Embryophyta</taxon>
        <taxon>Tracheophyta</taxon>
        <taxon>Spermatophyta</taxon>
        <taxon>Magnoliopsida</taxon>
        <taxon>eudicotyledons</taxon>
        <taxon>Gunneridae</taxon>
        <taxon>Pentapetalae</taxon>
        <taxon>rosids</taxon>
        <taxon>fabids</taxon>
        <taxon>Fabales</taxon>
        <taxon>Fabaceae</taxon>
        <taxon>Papilionoideae</taxon>
        <taxon>50 kb inversion clade</taxon>
        <taxon>NPAAA clade</taxon>
        <taxon>indigoferoid/millettioid clade</taxon>
        <taxon>Phaseoleae</taxon>
        <taxon>Mucuna</taxon>
    </lineage>
</organism>
<comment type="caution">
    <text evidence="2">The sequence shown here is derived from an EMBL/GenBank/DDBJ whole genome shotgun (WGS) entry which is preliminary data.</text>
</comment>
<sequence>MEATAERVGRPAKETMSTQAFWGYPFKHPPANFQELVVEPFNNTQDPHAHLQIFQTQMYIGGGVTPLAASSSLQTKGESLKSYLTRFNNATIRVDDPDQKFFVETFGKGLRASQFNNALALRQPTNMGEIRALGEKHIEVEEDLADWLEAERQPVALQEMKSGTSRGSKEETGYQIQSRSRDNNPSSLLP</sequence>
<evidence type="ECO:0008006" key="4">
    <source>
        <dbReference type="Google" id="ProtNLM"/>
    </source>
</evidence>
<dbReference type="Proteomes" id="UP000257109">
    <property type="component" value="Unassembled WGS sequence"/>
</dbReference>
<feature type="non-terminal residue" evidence="2">
    <location>
        <position position="1"/>
    </location>
</feature>
<keyword evidence="3" id="KW-1185">Reference proteome</keyword>
<evidence type="ECO:0000313" key="2">
    <source>
        <dbReference type="EMBL" id="RDX80787.1"/>
    </source>
</evidence>
<evidence type="ECO:0000313" key="3">
    <source>
        <dbReference type="Proteomes" id="UP000257109"/>
    </source>
</evidence>
<gene>
    <name evidence="2" type="ORF">CR513_38617</name>
</gene>
<feature type="region of interest" description="Disordered" evidence="1">
    <location>
        <begin position="156"/>
        <end position="190"/>
    </location>
</feature>